<accession>A0ABQ5RYY2</accession>
<reference evidence="2 3" key="1">
    <citation type="journal article" date="2023" name="IScience">
        <title>Expanded male sex-determining region conserved during the evolution of homothallism in the green alga Volvox.</title>
        <authorList>
            <person name="Yamamoto K."/>
            <person name="Matsuzaki R."/>
            <person name="Mahakham W."/>
            <person name="Heman W."/>
            <person name="Sekimoto H."/>
            <person name="Kawachi M."/>
            <person name="Minakuchi Y."/>
            <person name="Toyoda A."/>
            <person name="Nozaki H."/>
        </authorList>
    </citation>
    <scope>NUCLEOTIDE SEQUENCE [LARGE SCALE GENOMIC DNA]</scope>
    <source>
        <strain evidence="2 3">NIES-4468</strain>
    </source>
</reference>
<gene>
    <name evidence="2" type="ORF">VaNZ11_004879</name>
</gene>
<sequence>MPPDTMTLAGHNSEGMQLVCQHASDPSASASISSTASSTSSFWSERTGVFALSKTSASVTPVSYGATGVQSFVHSNVPHCKQYFNWDCGLACVLMILQASGFPNCDYRILRQFCATTSIWTVDLAHLLRRFGLEVSFFTVTLGPNPAFANESFYMENMEDDERRVSQLFVDAAHVGIAVQQRSVSSEELQSWMLSGGCLIIVLVDKRKLDPWLAAADMCLPALCGMELGYAGHYVLLVGYEAASQEYVVRDPAAERPELRVSAAALDTARRSFGTDEDILVVSNSGLAGTGLACAGGGGGGVEAAQERPVVYPLPDALRGRGGGLPAVAAGGLLCVKTGQEGASVKEGELGGLGPSEVAQAGAGGPCGGKA</sequence>
<dbReference type="Proteomes" id="UP001165090">
    <property type="component" value="Unassembled WGS sequence"/>
</dbReference>
<evidence type="ECO:0000256" key="1">
    <source>
        <dbReference type="SAM" id="MobiDB-lite"/>
    </source>
</evidence>
<keyword evidence="3" id="KW-1185">Reference proteome</keyword>
<dbReference type="InterPro" id="IPR018616">
    <property type="entry name" value="GUCD1"/>
</dbReference>
<comment type="caution">
    <text evidence="2">The sequence shown here is derived from an EMBL/GenBank/DDBJ whole genome shotgun (WGS) entry which is preliminary data.</text>
</comment>
<organism evidence="2 3">
    <name type="scientific">Volvox africanus</name>
    <dbReference type="NCBI Taxonomy" id="51714"/>
    <lineage>
        <taxon>Eukaryota</taxon>
        <taxon>Viridiplantae</taxon>
        <taxon>Chlorophyta</taxon>
        <taxon>core chlorophytes</taxon>
        <taxon>Chlorophyceae</taxon>
        <taxon>CS clade</taxon>
        <taxon>Chlamydomonadales</taxon>
        <taxon>Volvocaceae</taxon>
        <taxon>Volvox</taxon>
    </lineage>
</organism>
<dbReference type="PANTHER" id="PTHR31400">
    <property type="entry name" value="GUANYLYL CYCLASE DOMAIN CONTAINING PROTEIN 1 GUCD1"/>
    <property type="match status" value="1"/>
</dbReference>
<dbReference type="Pfam" id="PF09778">
    <property type="entry name" value="Guanylate_cyc_2"/>
    <property type="match status" value="1"/>
</dbReference>
<dbReference type="PANTHER" id="PTHR31400:SF1">
    <property type="entry name" value="PROTEIN GUCD1"/>
    <property type="match status" value="1"/>
</dbReference>
<proteinExistence type="predicted"/>
<feature type="compositionally biased region" description="Gly residues" evidence="1">
    <location>
        <begin position="362"/>
        <end position="371"/>
    </location>
</feature>
<dbReference type="EMBL" id="BSDZ01000011">
    <property type="protein sequence ID" value="GLI62272.1"/>
    <property type="molecule type" value="Genomic_DNA"/>
</dbReference>
<dbReference type="Gene3D" id="3.90.70.10">
    <property type="entry name" value="Cysteine proteinases"/>
    <property type="match status" value="1"/>
</dbReference>
<evidence type="ECO:0000313" key="3">
    <source>
        <dbReference type="Proteomes" id="UP001165090"/>
    </source>
</evidence>
<feature type="region of interest" description="Disordered" evidence="1">
    <location>
        <begin position="346"/>
        <end position="371"/>
    </location>
</feature>
<evidence type="ECO:0008006" key="4">
    <source>
        <dbReference type="Google" id="ProtNLM"/>
    </source>
</evidence>
<evidence type="ECO:0000313" key="2">
    <source>
        <dbReference type="EMBL" id="GLI62272.1"/>
    </source>
</evidence>
<name>A0ABQ5RYY2_9CHLO</name>
<protein>
    <recommendedName>
        <fullName evidence="4">Guanylyl cyclase</fullName>
    </recommendedName>
</protein>